<accession>A0AAD7SJJ4</accession>
<feature type="non-terminal residue" evidence="2">
    <location>
        <position position="110"/>
    </location>
</feature>
<reference evidence="2" key="1">
    <citation type="journal article" date="2023" name="Science">
        <title>Genome structures resolve the early diversification of teleost fishes.</title>
        <authorList>
            <person name="Parey E."/>
            <person name="Louis A."/>
            <person name="Montfort J."/>
            <person name="Bouchez O."/>
            <person name="Roques C."/>
            <person name="Iampietro C."/>
            <person name="Lluch J."/>
            <person name="Castinel A."/>
            <person name="Donnadieu C."/>
            <person name="Desvignes T."/>
            <person name="Floi Bucao C."/>
            <person name="Jouanno E."/>
            <person name="Wen M."/>
            <person name="Mejri S."/>
            <person name="Dirks R."/>
            <person name="Jansen H."/>
            <person name="Henkel C."/>
            <person name="Chen W.J."/>
            <person name="Zahm M."/>
            <person name="Cabau C."/>
            <person name="Klopp C."/>
            <person name="Thompson A.W."/>
            <person name="Robinson-Rechavi M."/>
            <person name="Braasch I."/>
            <person name="Lecointre G."/>
            <person name="Bobe J."/>
            <person name="Postlethwait J.H."/>
            <person name="Berthelot C."/>
            <person name="Roest Crollius H."/>
            <person name="Guiguen Y."/>
        </authorList>
    </citation>
    <scope>NUCLEOTIDE SEQUENCE</scope>
    <source>
        <strain evidence="2">NC1722</strain>
    </source>
</reference>
<dbReference type="EMBL" id="JAINUG010000063">
    <property type="protein sequence ID" value="KAJ8402651.1"/>
    <property type="molecule type" value="Genomic_DNA"/>
</dbReference>
<sequence>DALLKYLNNPTPAFPGPPADTFSYSAQPSDAAPSAPVPSSSAQPSVAVSVGVWNTGGESWHELAKKHGGRPCKTGWRVLSWRRWIIAGLGVLACPVEMGSRLVGEGKFKK</sequence>
<evidence type="ECO:0000313" key="3">
    <source>
        <dbReference type="Proteomes" id="UP001221898"/>
    </source>
</evidence>
<evidence type="ECO:0000256" key="1">
    <source>
        <dbReference type="SAM" id="MobiDB-lite"/>
    </source>
</evidence>
<dbReference type="AlphaFoldDB" id="A0AAD7SJJ4"/>
<protein>
    <submittedName>
        <fullName evidence="2">Uncharacterized protein</fullName>
    </submittedName>
</protein>
<name>A0AAD7SJJ4_9TELE</name>
<feature type="compositionally biased region" description="Low complexity" evidence="1">
    <location>
        <begin position="25"/>
        <end position="42"/>
    </location>
</feature>
<comment type="caution">
    <text evidence="2">The sequence shown here is derived from an EMBL/GenBank/DDBJ whole genome shotgun (WGS) entry which is preliminary data.</text>
</comment>
<feature type="region of interest" description="Disordered" evidence="1">
    <location>
        <begin position="9"/>
        <end position="42"/>
    </location>
</feature>
<dbReference type="Proteomes" id="UP001221898">
    <property type="component" value="Unassembled WGS sequence"/>
</dbReference>
<keyword evidence="3" id="KW-1185">Reference proteome</keyword>
<evidence type="ECO:0000313" key="2">
    <source>
        <dbReference type="EMBL" id="KAJ8402651.1"/>
    </source>
</evidence>
<organism evidence="2 3">
    <name type="scientific">Aldrovandia affinis</name>
    <dbReference type="NCBI Taxonomy" id="143900"/>
    <lineage>
        <taxon>Eukaryota</taxon>
        <taxon>Metazoa</taxon>
        <taxon>Chordata</taxon>
        <taxon>Craniata</taxon>
        <taxon>Vertebrata</taxon>
        <taxon>Euteleostomi</taxon>
        <taxon>Actinopterygii</taxon>
        <taxon>Neopterygii</taxon>
        <taxon>Teleostei</taxon>
        <taxon>Notacanthiformes</taxon>
        <taxon>Halosauridae</taxon>
        <taxon>Aldrovandia</taxon>
    </lineage>
</organism>
<proteinExistence type="predicted"/>
<gene>
    <name evidence="2" type="ORF">AAFF_G00367340</name>
</gene>